<dbReference type="GO" id="GO:0004601">
    <property type="term" value="F:peroxidase activity"/>
    <property type="evidence" value="ECO:0007669"/>
    <property type="project" value="UniProtKB-KW"/>
</dbReference>
<dbReference type="RefSeq" id="WP_324716107.1">
    <property type="nucleotide sequence ID" value="NZ_CP141615.1"/>
</dbReference>
<keyword evidence="2" id="KW-1185">Reference proteome</keyword>
<dbReference type="InterPro" id="IPR052924">
    <property type="entry name" value="OsmC/Ohr_hydroprdx_reductase"/>
</dbReference>
<proteinExistence type="predicted"/>
<dbReference type="InterPro" id="IPR036102">
    <property type="entry name" value="OsmC/Ohrsf"/>
</dbReference>
<evidence type="ECO:0000313" key="2">
    <source>
        <dbReference type="Proteomes" id="UP001332192"/>
    </source>
</evidence>
<keyword evidence="1" id="KW-0560">Oxidoreductase</keyword>
<sequence>MAVAQQPKLFTMRARGEWKGGVRTEVRVRHFVPIVLDEPADLGGSDQGPNPMEYVLSSLIGCASVMLAVVAKEQGLQYSGVEFDVRGTLDVRGLEGVEGVRPYFDTVKGSIRVHTQAAQPVLDAVAAQVERRCPVYTMLQAAGVDVQIEWVATGEA</sequence>
<dbReference type="PANTHER" id="PTHR35368">
    <property type="entry name" value="HYDROPEROXIDE REDUCTASE"/>
    <property type="match status" value="1"/>
</dbReference>
<protein>
    <submittedName>
        <fullName evidence="1">OsmC family protein</fullName>
        <ecNumber evidence="1">1.11.1.-</ecNumber>
    </submittedName>
</protein>
<dbReference type="Pfam" id="PF02566">
    <property type="entry name" value="OsmC"/>
    <property type="match status" value="1"/>
</dbReference>
<name>A0ABZ1BWJ9_9FIRM</name>
<accession>A0ABZ1BWJ9</accession>
<keyword evidence="1" id="KW-0575">Peroxidase</keyword>
<reference evidence="1 2" key="1">
    <citation type="journal article" date="2024" name="Front. Microbiol.">
        <title>Novel thermophilic genera Geochorda gen. nov. and Carboxydochorda gen. nov. from the deep terrestrial subsurface reveal the ecophysiological diversity in the class Limnochordia.</title>
        <authorList>
            <person name="Karnachuk O.V."/>
            <person name="Lukina A.P."/>
            <person name="Avakyan M.R."/>
            <person name="Kadnikov V.V."/>
            <person name="Begmatov S."/>
            <person name="Beletsky A.V."/>
            <person name="Vlasova K.G."/>
            <person name="Novikov A.A."/>
            <person name="Shcherbakova V.A."/>
            <person name="Mardanov A.V."/>
            <person name="Ravin N.V."/>
        </authorList>
    </citation>
    <scope>NUCLEOTIDE SEQUENCE [LARGE SCALE GENOMIC DNA]</scope>
    <source>
        <strain evidence="1 2">L945</strain>
    </source>
</reference>
<dbReference type="InterPro" id="IPR003718">
    <property type="entry name" value="OsmC/Ohr_fam"/>
</dbReference>
<dbReference type="SUPFAM" id="SSF82784">
    <property type="entry name" value="OsmC-like"/>
    <property type="match status" value="1"/>
</dbReference>
<dbReference type="EMBL" id="CP141615">
    <property type="protein sequence ID" value="WRP16835.1"/>
    <property type="molecule type" value="Genomic_DNA"/>
</dbReference>
<organism evidence="1 2">
    <name type="scientific">Carboxydichorda subterranea</name>
    <dbReference type="NCBI Taxonomy" id="3109565"/>
    <lineage>
        <taxon>Bacteria</taxon>
        <taxon>Bacillati</taxon>
        <taxon>Bacillota</taxon>
        <taxon>Limnochordia</taxon>
        <taxon>Limnochordales</taxon>
        <taxon>Geochordaceae</taxon>
        <taxon>Carboxydichorda</taxon>
    </lineage>
</organism>
<dbReference type="Gene3D" id="3.30.300.20">
    <property type="match status" value="1"/>
</dbReference>
<dbReference type="InterPro" id="IPR015946">
    <property type="entry name" value="KH_dom-like_a/b"/>
</dbReference>
<dbReference type="PANTHER" id="PTHR35368:SF1">
    <property type="entry name" value="HYDROPEROXIDE REDUCTASE"/>
    <property type="match status" value="1"/>
</dbReference>
<gene>
    <name evidence="1" type="ORF">U7230_12185</name>
</gene>
<dbReference type="EC" id="1.11.1.-" evidence="1"/>
<dbReference type="Proteomes" id="UP001332192">
    <property type="component" value="Chromosome"/>
</dbReference>
<evidence type="ECO:0000313" key="1">
    <source>
        <dbReference type="EMBL" id="WRP16835.1"/>
    </source>
</evidence>